<reference evidence="1 2" key="1">
    <citation type="submission" date="2016-12" db="EMBL/GenBank/DDBJ databases">
        <title>Genome sequencing of Methylocaldum marinum.</title>
        <authorList>
            <person name="Takeuchi M."/>
            <person name="Kamagata Y."/>
            <person name="Hiraoka S."/>
            <person name="Oshima K."/>
            <person name="Hattori M."/>
            <person name="Iwasaki W."/>
        </authorList>
    </citation>
    <scope>NUCLEOTIDE SEQUENCE [LARGE SCALE GENOMIC DNA]</scope>
    <source>
        <strain evidence="1 2">S8</strain>
    </source>
</reference>
<dbReference type="EMBL" id="AP017928">
    <property type="protein sequence ID" value="BBA37233.1"/>
    <property type="molecule type" value="Genomic_DNA"/>
</dbReference>
<evidence type="ECO:0000313" key="2">
    <source>
        <dbReference type="Proteomes" id="UP000266313"/>
    </source>
</evidence>
<accession>A0A250KZX5</accession>
<dbReference type="KEGG" id="mmai:sS8_5313"/>
<protein>
    <submittedName>
        <fullName evidence="1">Uncharacterized protein</fullName>
    </submittedName>
</protein>
<dbReference type="Proteomes" id="UP000266313">
    <property type="component" value="Chromosome"/>
</dbReference>
<name>A0A250KZX5_9GAMM</name>
<keyword evidence="2" id="KW-1185">Reference proteome</keyword>
<evidence type="ECO:0000313" key="1">
    <source>
        <dbReference type="EMBL" id="BBA37233.1"/>
    </source>
</evidence>
<organism evidence="1 2">
    <name type="scientific">Methylocaldum marinum</name>
    <dbReference type="NCBI Taxonomy" id="1432792"/>
    <lineage>
        <taxon>Bacteria</taxon>
        <taxon>Pseudomonadati</taxon>
        <taxon>Pseudomonadota</taxon>
        <taxon>Gammaproteobacteria</taxon>
        <taxon>Methylococcales</taxon>
        <taxon>Methylococcaceae</taxon>
        <taxon>Methylocaldum</taxon>
    </lineage>
</organism>
<gene>
    <name evidence="1" type="ORF">sS8_5313</name>
</gene>
<dbReference type="AlphaFoldDB" id="A0A250KZX5"/>
<sequence>MDGNGLVFGMNLRLHIGALSKKSEQRDDKFFMVLNLILYRKSDIHIGGILSTSG</sequence>
<proteinExistence type="predicted"/>